<protein>
    <submittedName>
        <fullName evidence="2">Uncharacterized protein</fullName>
    </submittedName>
</protein>
<feature type="signal peptide" evidence="1">
    <location>
        <begin position="1"/>
        <end position="28"/>
    </location>
</feature>
<reference evidence="2 3" key="1">
    <citation type="submission" date="2023-07" db="EMBL/GenBank/DDBJ databases">
        <title>Functional and genomic diversity of the sorghum phyllosphere microbiome.</title>
        <authorList>
            <person name="Shade A."/>
        </authorList>
    </citation>
    <scope>NUCLEOTIDE SEQUENCE [LARGE SCALE GENOMIC DNA]</scope>
    <source>
        <strain evidence="2 3">SORGH_AS_1207</strain>
    </source>
</reference>
<sequence>MIRLRLSLTLAAVGVVLAGACGAAVATAQVREPATIPLAPVVAAWPTGFVAEGMKSEPLYTEHIRIERDGDDLRLRIEVVGQGDEPFGTQEGAVHVGADGTVAWSSGCPKDPATCADDTQLRGFLTTAALLALARTDRLPHDGVVREVHATPAVCVDDAALHPDAPPAVVRLDPCFDLATGAVLAHWSPDSAAFVGATLAPGFTVESRP</sequence>
<keyword evidence="1" id="KW-0732">Signal</keyword>
<dbReference type="EMBL" id="JAUTBF010000001">
    <property type="protein sequence ID" value="MDQ1123773.1"/>
    <property type="molecule type" value="Genomic_DNA"/>
</dbReference>
<dbReference type="RefSeq" id="WP_307483792.1">
    <property type="nucleotide sequence ID" value="NZ_JAUTBF010000001.1"/>
</dbReference>
<feature type="chain" id="PRO_5045527968" evidence="1">
    <location>
        <begin position="29"/>
        <end position="209"/>
    </location>
</feature>
<name>A0ABU0TVT5_MICTR</name>
<evidence type="ECO:0000313" key="2">
    <source>
        <dbReference type="EMBL" id="MDQ1123773.1"/>
    </source>
</evidence>
<dbReference type="PROSITE" id="PS51257">
    <property type="entry name" value="PROKAR_LIPOPROTEIN"/>
    <property type="match status" value="1"/>
</dbReference>
<evidence type="ECO:0000313" key="3">
    <source>
        <dbReference type="Proteomes" id="UP001226691"/>
    </source>
</evidence>
<comment type="caution">
    <text evidence="2">The sequence shown here is derived from an EMBL/GenBank/DDBJ whole genome shotgun (WGS) entry which is preliminary data.</text>
</comment>
<dbReference type="Proteomes" id="UP001226691">
    <property type="component" value="Unassembled WGS sequence"/>
</dbReference>
<accession>A0ABU0TVT5</accession>
<keyword evidence="3" id="KW-1185">Reference proteome</keyword>
<organism evidence="2 3">
    <name type="scientific">Microbacterium trichothecenolyticum</name>
    <name type="common">Aureobacterium trichothecenolyticum</name>
    <dbReference type="NCBI Taxonomy" id="69370"/>
    <lineage>
        <taxon>Bacteria</taxon>
        <taxon>Bacillati</taxon>
        <taxon>Actinomycetota</taxon>
        <taxon>Actinomycetes</taxon>
        <taxon>Micrococcales</taxon>
        <taxon>Microbacteriaceae</taxon>
        <taxon>Microbacterium</taxon>
    </lineage>
</organism>
<proteinExistence type="predicted"/>
<evidence type="ECO:0000256" key="1">
    <source>
        <dbReference type="SAM" id="SignalP"/>
    </source>
</evidence>
<gene>
    <name evidence="2" type="ORF">QE412_002346</name>
</gene>